<evidence type="ECO:0000256" key="2">
    <source>
        <dbReference type="ARBA" id="ARBA00022490"/>
    </source>
</evidence>
<keyword evidence="3 7" id="KW-0479">Metal-binding</keyword>
<feature type="binding site" evidence="7">
    <location>
        <position position="55"/>
    </location>
    <ligand>
        <name>substrate</name>
    </ligand>
</feature>
<dbReference type="InterPro" id="IPR036649">
    <property type="entry name" value="Pyrophosphatase_sf"/>
</dbReference>
<dbReference type="EMBL" id="RIZI01000190">
    <property type="protein sequence ID" value="RNF58707.1"/>
    <property type="molecule type" value="Genomic_DNA"/>
</dbReference>
<evidence type="ECO:0000313" key="8">
    <source>
        <dbReference type="EMBL" id="RNF58707.1"/>
    </source>
</evidence>
<sequence length="185" mass="20318">MDLKKLPAGKDLPKDINVVIEIPQGSSIKYEVDKASGAVFVDRFLFTAMHYPLNYGFIPNTLSDDGDSTDCLVWSPQPVTPGSVIRARPVGVLLMEDESGVDAKIVAVPQAKLAAGYEGVQEVTDLPAPLRDQIRHFFEHYKDLEPGKWVKVTGWESAEHARSIISKDAARAGLLTDKKLSSRTK</sequence>
<name>A0A3M8QRB1_9PROT</name>
<dbReference type="Pfam" id="PF00719">
    <property type="entry name" value="Pyrophosphatase"/>
    <property type="match status" value="1"/>
</dbReference>
<keyword evidence="4 7" id="KW-0378">Hydrolase</keyword>
<comment type="caution">
    <text evidence="8">The sequence shown here is derived from an EMBL/GenBank/DDBJ whole genome shotgun (WGS) entry which is preliminary data.</text>
</comment>
<reference evidence="8" key="1">
    <citation type="submission" date="2018-10" db="EMBL/GenBank/DDBJ databases">
        <title>Acidithiobacillus sulfuriphilus sp. nov.: an extremely acidophilic sulfur-oxidizing chemolithotroph isolated from a neutral pH environment.</title>
        <authorList>
            <person name="Falagan C."/>
            <person name="Moya-Beltran A."/>
            <person name="Quatrini R."/>
            <person name="Johnson D.B."/>
        </authorList>
    </citation>
    <scope>NUCLEOTIDE SEQUENCE [LARGE SCALE GENOMIC DNA]</scope>
    <source>
        <strain evidence="8">CJ-2</strain>
    </source>
</reference>
<feature type="binding site" evidence="7">
    <location>
        <position position="43"/>
    </location>
    <ligand>
        <name>substrate</name>
    </ligand>
</feature>
<dbReference type="FunFam" id="3.90.80.10:FF:000003">
    <property type="entry name" value="Inorganic pyrophosphatase"/>
    <property type="match status" value="1"/>
</dbReference>
<comment type="cofactor">
    <cofactor evidence="1 7">
        <name>Mg(2+)</name>
        <dbReference type="ChEBI" id="CHEBI:18420"/>
    </cofactor>
</comment>
<dbReference type="InterPro" id="IPR008162">
    <property type="entry name" value="Pyrophosphatase"/>
</dbReference>
<comment type="catalytic activity">
    <reaction evidence="6 7">
        <text>diphosphate + H2O = 2 phosphate + H(+)</text>
        <dbReference type="Rhea" id="RHEA:24576"/>
        <dbReference type="ChEBI" id="CHEBI:15377"/>
        <dbReference type="ChEBI" id="CHEBI:15378"/>
        <dbReference type="ChEBI" id="CHEBI:33019"/>
        <dbReference type="ChEBI" id="CHEBI:43474"/>
        <dbReference type="EC" id="3.6.1.1"/>
    </reaction>
</comment>
<evidence type="ECO:0000256" key="6">
    <source>
        <dbReference type="ARBA" id="ARBA00047820"/>
    </source>
</evidence>
<feature type="binding site" evidence="7">
    <location>
        <position position="70"/>
    </location>
    <ligand>
        <name>Mg(2+)</name>
        <dbReference type="ChEBI" id="CHEBI:18420"/>
        <label>1</label>
    </ligand>
</feature>
<comment type="subcellular location">
    <subcellularLocation>
        <location evidence="7">Cytoplasm</location>
    </subcellularLocation>
</comment>
<feature type="binding site" evidence="7">
    <location>
        <position position="29"/>
    </location>
    <ligand>
        <name>substrate</name>
    </ligand>
</feature>
<dbReference type="GO" id="GO:0006796">
    <property type="term" value="P:phosphate-containing compound metabolic process"/>
    <property type="evidence" value="ECO:0007669"/>
    <property type="project" value="InterPro"/>
</dbReference>
<evidence type="ECO:0000256" key="4">
    <source>
        <dbReference type="ARBA" id="ARBA00022801"/>
    </source>
</evidence>
<dbReference type="CDD" id="cd00412">
    <property type="entry name" value="pyrophosphatase"/>
    <property type="match status" value="1"/>
</dbReference>
<dbReference type="AlphaFoldDB" id="A0A3M8QRB1"/>
<dbReference type="SUPFAM" id="SSF50324">
    <property type="entry name" value="Inorganic pyrophosphatase"/>
    <property type="match status" value="1"/>
</dbReference>
<dbReference type="GO" id="GO:0005737">
    <property type="term" value="C:cytoplasm"/>
    <property type="evidence" value="ECO:0007669"/>
    <property type="project" value="UniProtKB-SubCell"/>
</dbReference>
<dbReference type="PANTHER" id="PTHR10286">
    <property type="entry name" value="INORGANIC PYROPHOSPHATASE"/>
    <property type="match status" value="1"/>
</dbReference>
<protein>
    <recommendedName>
        <fullName evidence="7">Inorganic pyrophosphatase</fullName>
        <ecNumber evidence="7">3.6.1.1</ecNumber>
    </recommendedName>
    <alternativeName>
        <fullName evidence="7">Pyrophosphate phospho-hydrolase</fullName>
        <shortName evidence="7">PPase</shortName>
    </alternativeName>
</protein>
<dbReference type="OrthoDB" id="5296852at2"/>
<dbReference type="GO" id="GO:0004427">
    <property type="term" value="F:inorganic diphosphate phosphatase activity"/>
    <property type="evidence" value="ECO:0007669"/>
    <property type="project" value="UniProtKB-UniRule"/>
</dbReference>
<feature type="binding site" evidence="7">
    <location>
        <position position="70"/>
    </location>
    <ligand>
        <name>Mg(2+)</name>
        <dbReference type="ChEBI" id="CHEBI:18420"/>
        <label>2</label>
    </ligand>
</feature>
<comment type="similarity">
    <text evidence="7">Belongs to the PPase family.</text>
</comment>
<evidence type="ECO:0000256" key="3">
    <source>
        <dbReference type="ARBA" id="ARBA00022723"/>
    </source>
</evidence>
<keyword evidence="2 7" id="KW-0963">Cytoplasm</keyword>
<dbReference type="NCBIfam" id="NF002317">
    <property type="entry name" value="PRK01250.1"/>
    <property type="match status" value="1"/>
</dbReference>
<evidence type="ECO:0000256" key="5">
    <source>
        <dbReference type="ARBA" id="ARBA00022842"/>
    </source>
</evidence>
<feature type="binding site" evidence="7">
    <location>
        <position position="65"/>
    </location>
    <ligand>
        <name>Mg(2+)</name>
        <dbReference type="ChEBI" id="CHEBI:18420"/>
        <label>1</label>
    </ligand>
</feature>
<dbReference type="EC" id="3.6.1.1" evidence="7"/>
<evidence type="ECO:0000256" key="7">
    <source>
        <dbReference type="HAMAP-Rule" id="MF_00209"/>
    </source>
</evidence>
<comment type="function">
    <text evidence="7">Catalyzes the hydrolysis of inorganic pyrophosphate (PPi) forming two phosphate ions.</text>
</comment>
<dbReference type="Gene3D" id="3.90.80.10">
    <property type="entry name" value="Inorganic pyrophosphatase"/>
    <property type="match status" value="1"/>
</dbReference>
<accession>A0A3M8QRB1</accession>
<evidence type="ECO:0000256" key="1">
    <source>
        <dbReference type="ARBA" id="ARBA00001946"/>
    </source>
</evidence>
<gene>
    <name evidence="7" type="primary">ppa</name>
    <name evidence="8" type="ORF">EC580_12715</name>
</gene>
<feature type="binding site" evidence="7">
    <location>
        <position position="102"/>
    </location>
    <ligand>
        <name>Mg(2+)</name>
        <dbReference type="ChEBI" id="CHEBI:18420"/>
        <label>1</label>
    </ligand>
</feature>
<organism evidence="8">
    <name type="scientific">Acidithiobacillus sulfuriphilus</name>
    <dbReference type="NCBI Taxonomy" id="1867749"/>
    <lineage>
        <taxon>Bacteria</taxon>
        <taxon>Pseudomonadati</taxon>
        <taxon>Pseudomonadota</taxon>
        <taxon>Acidithiobacillia</taxon>
        <taxon>Acidithiobacillales</taxon>
        <taxon>Acidithiobacillaceae</taxon>
        <taxon>Acidithiobacillus</taxon>
    </lineage>
</organism>
<dbReference type="RefSeq" id="WP_123105626.1">
    <property type="nucleotide sequence ID" value="NZ_CP127527.1"/>
</dbReference>
<dbReference type="GO" id="GO:0000287">
    <property type="term" value="F:magnesium ion binding"/>
    <property type="evidence" value="ECO:0007669"/>
    <property type="project" value="UniProtKB-UniRule"/>
</dbReference>
<feature type="binding site" evidence="7">
    <location>
        <position position="141"/>
    </location>
    <ligand>
        <name>substrate</name>
    </ligand>
</feature>
<proteinExistence type="inferred from homology"/>
<comment type="subunit">
    <text evidence="7">Homohexamer.</text>
</comment>
<dbReference type="HAMAP" id="MF_00209">
    <property type="entry name" value="Inorganic_PPase"/>
    <property type="match status" value="1"/>
</dbReference>
<keyword evidence="5 7" id="KW-0460">Magnesium</keyword>